<dbReference type="PROSITE" id="PS00518">
    <property type="entry name" value="ZF_RING_1"/>
    <property type="match status" value="1"/>
</dbReference>
<feature type="compositionally biased region" description="Basic and acidic residues" evidence="5">
    <location>
        <begin position="92"/>
        <end position="101"/>
    </location>
</feature>
<feature type="region of interest" description="Disordered" evidence="5">
    <location>
        <begin position="679"/>
        <end position="704"/>
    </location>
</feature>
<feature type="region of interest" description="Disordered" evidence="5">
    <location>
        <begin position="1623"/>
        <end position="1651"/>
    </location>
</feature>
<feature type="domain" description="RING-type" evidence="6">
    <location>
        <begin position="26"/>
        <end position="79"/>
    </location>
</feature>
<feature type="compositionally biased region" description="Low complexity" evidence="5">
    <location>
        <begin position="679"/>
        <end position="690"/>
    </location>
</feature>
<keyword evidence="1" id="KW-0479">Metal-binding</keyword>
<feature type="compositionally biased region" description="Basic and acidic residues" evidence="5">
    <location>
        <begin position="1631"/>
        <end position="1647"/>
    </location>
</feature>
<sequence>MAGLTSDNISIASARQYGFSRERDLCVYCGKNSKPPPTDPFAPVFVFFSLVDCRHYVCQPCALVNCDNAGRYIRCPTCHSISRLAQTGKKRTGPDELRVTIDDGVSSAASHTSRRSVRVPADSVPARSALAKADRSKKRSASVQFSANPTTSVVPPPEDSENKKSGDASETSPLTRDAVGNLPKDPSYRQRERMKEVVVKSKSRETVAVNLYTIKSTSVTRRRSSGSRASSVPLPPTEHRYLAPPIPFAPPPPLRIRTVEDEEEEVKEKEVQQDVHVSLSAISAEIEESLLAAVAKEAQERSTISMAEEYRRSAMSKQREIREEEMLAAPVDVTSVLDLGVSPRTPLDVSEGQVSATSDDETPASLIRRHPVAPLQYDEEEKQPVSVLASDTITQPEETQTTEAVLQKLEDTESSMAHEKLEPKEEIEELKQRDTQRLQHQLESLHSEAISAMEMSFGIGEIEVRERQMIEGVEGMERRLLHSSRVQAEVEISAFEAQRLSANRTAQAATKYLAYISKEFDEYVSSEMEHRTFIEEMQHSDWSTLEKDFHASLKRLFEVELLRLTEKHQMELTRASITLTTEETKARMWLEQNALDDLTRLHMNSIEALAEYRRQLQINEMQRGVSRIVAEQQLYMQHLYDLAVEEDNKRWKILEEEQRDRHAEWTSFITTVPTLRTATASPSSVTSTSVREALSSSHAPESSRTAATASLSVASQYFAALVEEAELEALQLQHLERHERHALINLFLAQSQRLKICEAPMDTTYFDTPLSQRAIANSWRRLELREEERRIELQQRSWASFRSIVKKATEEHEQIDRMERMLRSIAERSRSVLNRCFGEVELALMDEEKHERQNIEVQERRARMNHSREAVRHEEVLLAGERLLNDASGTRFLDAMDVAVRQFSSEAVRIAQEEHLERLSLVQAERFECLSLTSSLEAQARRNKKDAVEQLAELHSTIEKTTAEGAWRAHLALVETEELRVRDGIYNDEAGNRSWWVADERRQRMELTSLETERLRRAKEVARLREKMGECEIAEEQRRIGVQREEASAWATLVRDQIQDAANAYKKEGQRRMEETRRERYADRSQRCRRALEELLQDEDDGRHYICEDERETRRRLRRQALQLLCDIVEKKKIEEPIPREPMLVSQGLGNGPINDPSAVTVDEERIRQKRLKELAREEELMEAQSRLREAELRIAEEAELRARSEEEKRAALAESVRLMREAEQRAEERIRRARQEAERYVEQEVSRLRDANERQATHAAALRAIEEEEKSAVVEAKLRAAEHALREAERRAADDVRRAKAEAEAFAAAEAQRVALEAKRQLQEYREQQEQQLRQKDLEVQQRLRGIEQQAQEAILAAKAEASRVAEEAKRRLEELEARRVEREAAVDAAKVSVRAAQQRKREFEESRQSTPQQPPLAWPVEPAASTAEAATAAVMKGSKEEGKDGYTLTAVLCTNVIRAAIRGAVEEVVKATKEAWYLSEEAEHRMRTERRRMRRRQAERDRAEKELINVEKKSILWGEEEEQEEEEEKESKHRVGTGDDKEAFSTPQKQSTRRQYHKKREEKQPVRLQLPADDGCGVCYRKDTVSPCVKCDSQVCLYCGPAAVHSTCCEEHHINVINAHRRHLSGEPQEEKQETKDMEREKGEDSSLWEVEDVLDVPRKNEVGRSPLGVRRKLLPDDYDEKEEKEDQKSETKEVESPESVEEPRTVRKRYEAFFVPLCRDAEPRRPKPPTPRNYVPGVLAATSKFKKAERRCSPPVRRARANRHMSAATAEKEVQQSQRRFPRDALKEHLAAVHNNQKQQRQEYPRQPSASLNPQFREPPPVRADSRLRRREAERVVMQDPLFGFGRAPSPSHLGAHFPAKTGRQSRRVMGRISPFEPSIELAKGFDDFAHRDPTGLERTYYDGKPVRPIKRDYMSDDLADLSNRSSVRRQHQEQYRSRAMEFREEEGHVNVSRERVFVTSYHEVPLYMGAQRHHESLPYKSHQREECNVRTTPTLQELDQRLRHLRQHRLFDRVSQRSPDLHCSRHHFNQEGEIYCGCHNAGSSKIRRPTPCTHDPCITVHLYPDTRIPTAAAAPMQKTRGGSSRRNTSRTGRRSTPRVVSPPWRTEFNSGPLRPSWSFVQPHSFITKSYKRTLLPVEP</sequence>
<evidence type="ECO:0000256" key="3">
    <source>
        <dbReference type="ARBA" id="ARBA00022833"/>
    </source>
</evidence>
<evidence type="ECO:0000313" key="8">
    <source>
        <dbReference type="Proteomes" id="UP000007350"/>
    </source>
</evidence>
<feature type="region of interest" description="Disordered" evidence="5">
    <location>
        <begin position="1399"/>
        <end position="1426"/>
    </location>
</feature>
<keyword evidence="8" id="KW-1185">Reference proteome</keyword>
<dbReference type="OrthoDB" id="267853at2759"/>
<evidence type="ECO:0000259" key="6">
    <source>
        <dbReference type="PROSITE" id="PS50089"/>
    </source>
</evidence>
<feature type="region of interest" description="Disordered" evidence="5">
    <location>
        <begin position="86"/>
        <end position="199"/>
    </location>
</feature>
<feature type="compositionally biased region" description="Pro residues" evidence="5">
    <location>
        <begin position="244"/>
        <end position="253"/>
    </location>
</feature>
<dbReference type="PROSITE" id="PS50089">
    <property type="entry name" value="ZF_RING_2"/>
    <property type="match status" value="1"/>
</dbReference>
<feature type="region of interest" description="Disordered" evidence="5">
    <location>
        <begin position="1485"/>
        <end position="1505"/>
    </location>
</feature>
<organism evidence="7 8">
    <name type="scientific">Trypanosoma cruzi marinkellei</name>
    <dbReference type="NCBI Taxonomy" id="85056"/>
    <lineage>
        <taxon>Eukaryota</taxon>
        <taxon>Discoba</taxon>
        <taxon>Euglenozoa</taxon>
        <taxon>Kinetoplastea</taxon>
        <taxon>Metakinetoplastina</taxon>
        <taxon>Trypanosomatida</taxon>
        <taxon>Trypanosomatidae</taxon>
        <taxon>Trypanosoma</taxon>
        <taxon>Schizotrypanum</taxon>
    </lineage>
</organism>
<proteinExistence type="predicted"/>
<protein>
    <recommendedName>
        <fullName evidence="6">RING-type domain-containing protein</fullName>
    </recommendedName>
</protein>
<evidence type="ECO:0000256" key="1">
    <source>
        <dbReference type="ARBA" id="ARBA00022723"/>
    </source>
</evidence>
<feature type="compositionally biased region" description="Polar residues" evidence="5">
    <location>
        <begin position="694"/>
        <end position="704"/>
    </location>
</feature>
<keyword evidence="3" id="KW-0862">Zinc</keyword>
<comment type="caution">
    <text evidence="7">The sequence shown here is derived from an EMBL/GenBank/DDBJ whole genome shotgun (WGS) entry which is preliminary data.</text>
</comment>
<feature type="compositionally biased region" description="Polar residues" evidence="5">
    <location>
        <begin position="141"/>
        <end position="153"/>
    </location>
</feature>
<feature type="compositionally biased region" description="Basic and acidic residues" evidence="5">
    <location>
        <begin position="1687"/>
        <end position="1708"/>
    </location>
</feature>
<dbReference type="Proteomes" id="UP000007350">
    <property type="component" value="Unassembled WGS sequence"/>
</dbReference>
<dbReference type="GO" id="GO:0008270">
    <property type="term" value="F:zinc ion binding"/>
    <property type="evidence" value="ECO:0007669"/>
    <property type="project" value="UniProtKB-KW"/>
</dbReference>
<dbReference type="InterPro" id="IPR017907">
    <property type="entry name" value="Znf_RING_CS"/>
</dbReference>
<feature type="region of interest" description="Disordered" evidence="5">
    <location>
        <begin position="220"/>
        <end position="253"/>
    </location>
</feature>
<evidence type="ECO:0000256" key="2">
    <source>
        <dbReference type="ARBA" id="ARBA00022771"/>
    </source>
</evidence>
<name>K2M8U3_TRYCR</name>
<evidence type="ECO:0000256" key="4">
    <source>
        <dbReference type="PROSITE-ProRule" id="PRU00175"/>
    </source>
</evidence>
<evidence type="ECO:0000313" key="7">
    <source>
        <dbReference type="EMBL" id="EKF31468.1"/>
    </source>
</evidence>
<gene>
    <name evidence="7" type="ORF">MOQ_004697</name>
</gene>
<feature type="compositionally biased region" description="Basic and acidic residues" evidence="5">
    <location>
        <begin position="186"/>
        <end position="199"/>
    </location>
</feature>
<feature type="region of interest" description="Disordered" evidence="5">
    <location>
        <begin position="1748"/>
        <end position="1783"/>
    </location>
</feature>
<keyword evidence="2 4" id="KW-0863">Zinc-finger</keyword>
<dbReference type="InterPro" id="IPR001841">
    <property type="entry name" value="Znf_RING"/>
</dbReference>
<feature type="region of interest" description="Disordered" evidence="5">
    <location>
        <begin position="1670"/>
        <end position="1708"/>
    </location>
</feature>
<feature type="compositionally biased region" description="Basic residues" evidence="5">
    <location>
        <begin position="2091"/>
        <end position="2100"/>
    </location>
</feature>
<feature type="region of interest" description="Disordered" evidence="5">
    <location>
        <begin position="2074"/>
        <end position="2111"/>
    </location>
</feature>
<feature type="compositionally biased region" description="Basic and acidic residues" evidence="5">
    <location>
        <begin position="1531"/>
        <end position="1545"/>
    </location>
</feature>
<accession>K2M8U3</accession>
<feature type="region of interest" description="Disordered" evidence="5">
    <location>
        <begin position="1517"/>
        <end position="1568"/>
    </location>
</feature>
<dbReference type="EMBL" id="AHKC01010792">
    <property type="protein sequence ID" value="EKF31468.1"/>
    <property type="molecule type" value="Genomic_DNA"/>
</dbReference>
<reference evidence="7 8" key="1">
    <citation type="journal article" date="2012" name="BMC Genomics">
        <title>Comparative genomic analysis of human infective Trypanosoma cruzi lineages with the bat-restricted subspecies T. cruzi marinkellei.</title>
        <authorList>
            <person name="Franzen O."/>
            <person name="Talavera-Lopez C."/>
            <person name="Ochaya S."/>
            <person name="Butler C.E."/>
            <person name="Messenger L.A."/>
            <person name="Lewis M.D."/>
            <person name="Llewellyn M.S."/>
            <person name="Marinkelle C.J."/>
            <person name="Tyler K.M."/>
            <person name="Miles M.A."/>
            <person name="Andersson B."/>
        </authorList>
    </citation>
    <scope>NUCLEOTIDE SEQUENCE [LARGE SCALE GENOMIC DNA]</scope>
    <source>
        <strain evidence="7 8">B7</strain>
    </source>
</reference>
<feature type="compositionally biased region" description="Acidic residues" evidence="5">
    <location>
        <begin position="1520"/>
        <end position="1530"/>
    </location>
</feature>
<feature type="region of interest" description="Disordered" evidence="5">
    <location>
        <begin position="343"/>
        <end position="372"/>
    </location>
</feature>
<evidence type="ECO:0000256" key="5">
    <source>
        <dbReference type="SAM" id="MobiDB-lite"/>
    </source>
</evidence>
<feature type="region of interest" description="Disordered" evidence="5">
    <location>
        <begin position="1797"/>
        <end position="1832"/>
    </location>
</feature>